<gene>
    <name evidence="1" type="ORF">E2C01_011822</name>
</gene>
<proteinExistence type="predicted"/>
<keyword evidence="2" id="KW-1185">Reference proteome</keyword>
<dbReference type="AlphaFoldDB" id="A0A5B7DC02"/>
<name>A0A5B7DC02_PORTR</name>
<accession>A0A5B7DC02</accession>
<comment type="caution">
    <text evidence="1">The sequence shown here is derived from an EMBL/GenBank/DDBJ whole genome shotgun (WGS) entry which is preliminary data.</text>
</comment>
<dbReference type="Proteomes" id="UP000324222">
    <property type="component" value="Unassembled WGS sequence"/>
</dbReference>
<sequence>MLKDTVLGNDVCCQVQSRMCYNRSVCTTYKDYLPHENASQVTLVITDLHLCLPPASLAKAAALLPPGCPESQLFSFLLSSHSRVSITCSSSTFFLST</sequence>
<reference evidence="1 2" key="1">
    <citation type="submission" date="2019-05" db="EMBL/GenBank/DDBJ databases">
        <title>Another draft genome of Portunus trituberculatus and its Hox gene families provides insights of decapod evolution.</title>
        <authorList>
            <person name="Jeong J.-H."/>
            <person name="Song I."/>
            <person name="Kim S."/>
            <person name="Choi T."/>
            <person name="Kim D."/>
            <person name="Ryu S."/>
            <person name="Kim W."/>
        </authorList>
    </citation>
    <scope>NUCLEOTIDE SEQUENCE [LARGE SCALE GENOMIC DNA]</scope>
    <source>
        <tissue evidence="1">Muscle</tissue>
    </source>
</reference>
<dbReference type="EMBL" id="VSRR010000722">
    <property type="protein sequence ID" value="MPC18922.1"/>
    <property type="molecule type" value="Genomic_DNA"/>
</dbReference>
<evidence type="ECO:0000313" key="1">
    <source>
        <dbReference type="EMBL" id="MPC18922.1"/>
    </source>
</evidence>
<protein>
    <submittedName>
        <fullName evidence="1">Uncharacterized protein</fullName>
    </submittedName>
</protein>
<organism evidence="1 2">
    <name type="scientific">Portunus trituberculatus</name>
    <name type="common">Swimming crab</name>
    <name type="synonym">Neptunus trituberculatus</name>
    <dbReference type="NCBI Taxonomy" id="210409"/>
    <lineage>
        <taxon>Eukaryota</taxon>
        <taxon>Metazoa</taxon>
        <taxon>Ecdysozoa</taxon>
        <taxon>Arthropoda</taxon>
        <taxon>Crustacea</taxon>
        <taxon>Multicrustacea</taxon>
        <taxon>Malacostraca</taxon>
        <taxon>Eumalacostraca</taxon>
        <taxon>Eucarida</taxon>
        <taxon>Decapoda</taxon>
        <taxon>Pleocyemata</taxon>
        <taxon>Brachyura</taxon>
        <taxon>Eubrachyura</taxon>
        <taxon>Portunoidea</taxon>
        <taxon>Portunidae</taxon>
        <taxon>Portuninae</taxon>
        <taxon>Portunus</taxon>
    </lineage>
</organism>
<evidence type="ECO:0000313" key="2">
    <source>
        <dbReference type="Proteomes" id="UP000324222"/>
    </source>
</evidence>